<evidence type="ECO:0000313" key="7">
    <source>
        <dbReference type="Proteomes" id="UP000542813"/>
    </source>
</evidence>
<dbReference type="EMBL" id="JACHMM010000001">
    <property type="protein sequence ID" value="MBB5789329.1"/>
    <property type="molecule type" value="Genomic_DNA"/>
</dbReference>
<reference evidence="6 7" key="1">
    <citation type="submission" date="2020-08" db="EMBL/GenBank/DDBJ databases">
        <title>Sequencing the genomes of 1000 actinobacteria strains.</title>
        <authorList>
            <person name="Klenk H.-P."/>
        </authorList>
    </citation>
    <scope>NUCLEOTIDE SEQUENCE [LARGE SCALE GENOMIC DNA]</scope>
    <source>
        <strain evidence="6 7">DSM 102122</strain>
    </source>
</reference>
<dbReference type="AlphaFoldDB" id="A0A7W9LMM1"/>
<dbReference type="GO" id="GO:0003700">
    <property type="term" value="F:DNA-binding transcription factor activity"/>
    <property type="evidence" value="ECO:0007669"/>
    <property type="project" value="InterPro"/>
</dbReference>
<keyword evidence="1" id="KW-0805">Transcription regulation</keyword>
<feature type="domain" description="HTH gntR-type" evidence="5">
    <location>
        <begin position="27"/>
        <end position="94"/>
    </location>
</feature>
<gene>
    <name evidence="6" type="ORF">HD601_003904</name>
</gene>
<comment type="caution">
    <text evidence="6">The sequence shown here is derived from an EMBL/GenBank/DDBJ whole genome shotgun (WGS) entry which is preliminary data.</text>
</comment>
<dbReference type="Gene3D" id="1.20.120.530">
    <property type="entry name" value="GntR ligand-binding domain-like"/>
    <property type="match status" value="1"/>
</dbReference>
<evidence type="ECO:0000313" key="6">
    <source>
        <dbReference type="EMBL" id="MBB5789329.1"/>
    </source>
</evidence>
<dbReference type="Pfam" id="PF00392">
    <property type="entry name" value="GntR"/>
    <property type="match status" value="1"/>
</dbReference>
<dbReference type="SMART" id="SM00345">
    <property type="entry name" value="HTH_GNTR"/>
    <property type="match status" value="1"/>
</dbReference>
<dbReference type="RefSeq" id="WP_184824627.1">
    <property type="nucleotide sequence ID" value="NZ_JACHMM010000001.1"/>
</dbReference>
<organism evidence="6 7">
    <name type="scientific">Jiangella mangrovi</name>
    <dbReference type="NCBI Taxonomy" id="1524084"/>
    <lineage>
        <taxon>Bacteria</taxon>
        <taxon>Bacillati</taxon>
        <taxon>Actinomycetota</taxon>
        <taxon>Actinomycetes</taxon>
        <taxon>Jiangellales</taxon>
        <taxon>Jiangellaceae</taxon>
        <taxon>Jiangella</taxon>
    </lineage>
</organism>
<protein>
    <submittedName>
        <fullName evidence="6">DNA-binding GntR family transcriptional regulator</fullName>
    </submittedName>
</protein>
<dbReference type="Gene3D" id="1.10.10.10">
    <property type="entry name" value="Winged helix-like DNA-binding domain superfamily/Winged helix DNA-binding domain"/>
    <property type="match status" value="1"/>
</dbReference>
<feature type="coiled-coil region" evidence="4">
    <location>
        <begin position="211"/>
        <end position="242"/>
    </location>
</feature>
<dbReference type="InterPro" id="IPR008920">
    <property type="entry name" value="TF_FadR/GntR_C"/>
</dbReference>
<keyword evidence="4" id="KW-0175">Coiled coil</keyword>
<proteinExistence type="predicted"/>
<evidence type="ECO:0000259" key="5">
    <source>
        <dbReference type="PROSITE" id="PS50949"/>
    </source>
</evidence>
<dbReference type="CDD" id="cd07377">
    <property type="entry name" value="WHTH_GntR"/>
    <property type="match status" value="1"/>
</dbReference>
<dbReference type="SUPFAM" id="SSF46785">
    <property type="entry name" value="Winged helix' DNA-binding domain"/>
    <property type="match status" value="1"/>
</dbReference>
<keyword evidence="2 6" id="KW-0238">DNA-binding</keyword>
<dbReference type="SUPFAM" id="SSF48008">
    <property type="entry name" value="GntR ligand-binding domain-like"/>
    <property type="match status" value="1"/>
</dbReference>
<dbReference type="InterPro" id="IPR000524">
    <property type="entry name" value="Tscrpt_reg_HTH_GntR"/>
</dbReference>
<dbReference type="PROSITE" id="PS50949">
    <property type="entry name" value="HTH_GNTR"/>
    <property type="match status" value="1"/>
</dbReference>
<keyword evidence="3" id="KW-0804">Transcription</keyword>
<evidence type="ECO:0000256" key="3">
    <source>
        <dbReference type="ARBA" id="ARBA00023163"/>
    </source>
</evidence>
<dbReference type="GO" id="GO:0003677">
    <property type="term" value="F:DNA binding"/>
    <property type="evidence" value="ECO:0007669"/>
    <property type="project" value="UniProtKB-KW"/>
</dbReference>
<name>A0A7W9LMM1_9ACTN</name>
<sequence length="243" mass="26423">MDASAALTAPADWMGELAVDRAALGRSSTAQRVAEILRARITEGLLPPGTRLSEDAIGTALGVSRNTLREAFRLLLHERLATHELGRGVFVRVLDATDVADLYRVRRLLESAALRNAPHAPPGAMARLEAALAEGAAAAAEERWRDVGTANMHVHQAIAGLAGSPRIDDIMRQLLAELRLAFHIMDAPKTFHAPYQKRHGQIADLLRAGQIELAERALDEYLNDAERQLIEAFAQLEAVQAGR</sequence>
<evidence type="ECO:0000256" key="1">
    <source>
        <dbReference type="ARBA" id="ARBA00023015"/>
    </source>
</evidence>
<accession>A0A7W9LMM1</accession>
<dbReference type="Proteomes" id="UP000542813">
    <property type="component" value="Unassembled WGS sequence"/>
</dbReference>
<keyword evidence="7" id="KW-1185">Reference proteome</keyword>
<dbReference type="PANTHER" id="PTHR43537">
    <property type="entry name" value="TRANSCRIPTIONAL REGULATOR, GNTR FAMILY"/>
    <property type="match status" value="1"/>
</dbReference>
<dbReference type="InterPro" id="IPR036388">
    <property type="entry name" value="WH-like_DNA-bd_sf"/>
</dbReference>
<dbReference type="InterPro" id="IPR036390">
    <property type="entry name" value="WH_DNA-bd_sf"/>
</dbReference>
<dbReference type="InterPro" id="IPR011711">
    <property type="entry name" value="GntR_C"/>
</dbReference>
<dbReference type="PANTHER" id="PTHR43537:SF45">
    <property type="entry name" value="GNTR FAMILY REGULATORY PROTEIN"/>
    <property type="match status" value="1"/>
</dbReference>
<dbReference type="SMART" id="SM00895">
    <property type="entry name" value="FCD"/>
    <property type="match status" value="1"/>
</dbReference>
<dbReference type="Pfam" id="PF07729">
    <property type="entry name" value="FCD"/>
    <property type="match status" value="1"/>
</dbReference>
<evidence type="ECO:0000256" key="4">
    <source>
        <dbReference type="SAM" id="Coils"/>
    </source>
</evidence>
<evidence type="ECO:0000256" key="2">
    <source>
        <dbReference type="ARBA" id="ARBA00023125"/>
    </source>
</evidence>